<dbReference type="EMBL" id="MU267610">
    <property type="protein sequence ID" value="KAH7914668.1"/>
    <property type="molecule type" value="Genomic_DNA"/>
</dbReference>
<protein>
    <submittedName>
        <fullName evidence="1">Uncharacterized protein</fullName>
    </submittedName>
</protein>
<sequence length="329" mass="38872">MHSVKRVRQSPEALEAKKQREKSKIQEYLSLTEDVLSRKKQQDWSKTAFELTQQLLRLNPEFYTVWNYRRTILLQGIFPQSTPDEINDLLAEELALTTTALKANPKVYWLWNHRSWCLNNIPDGPEHNSDPNASWKKVSWDREMFVVEKMLDADARNFHAWNYRRYILANTPIPRSELSELAYTTRKIEASFSNFSAWHQRSKLYVSLWNAGALDADKSQKEEFELVRNALYTDPDDQSAWIYHKWLIGSGQNLDVLTREIKSIEELLEEQPDSKWCMESLVQYKHLLLKNHSPAHPEHIRQSCLELLHQLEQLDPCRKCRYQDLAQAM</sequence>
<comment type="caution">
    <text evidence="1">The sequence shown here is derived from an EMBL/GenBank/DDBJ whole genome shotgun (WGS) entry which is preliminary data.</text>
</comment>
<reference evidence="1" key="1">
    <citation type="journal article" date="2021" name="New Phytol.">
        <title>Evolutionary innovations through gain and loss of genes in the ectomycorrhizal Boletales.</title>
        <authorList>
            <person name="Wu G."/>
            <person name="Miyauchi S."/>
            <person name="Morin E."/>
            <person name="Kuo A."/>
            <person name="Drula E."/>
            <person name="Varga T."/>
            <person name="Kohler A."/>
            <person name="Feng B."/>
            <person name="Cao Y."/>
            <person name="Lipzen A."/>
            <person name="Daum C."/>
            <person name="Hundley H."/>
            <person name="Pangilinan J."/>
            <person name="Johnson J."/>
            <person name="Barry K."/>
            <person name="LaButti K."/>
            <person name="Ng V."/>
            <person name="Ahrendt S."/>
            <person name="Min B."/>
            <person name="Choi I.G."/>
            <person name="Park H."/>
            <person name="Plett J.M."/>
            <person name="Magnuson J."/>
            <person name="Spatafora J.W."/>
            <person name="Nagy L.G."/>
            <person name="Henrissat B."/>
            <person name="Grigoriev I.V."/>
            <person name="Yang Z.L."/>
            <person name="Xu J."/>
            <person name="Martin F.M."/>
        </authorList>
    </citation>
    <scope>NUCLEOTIDE SEQUENCE</scope>
    <source>
        <strain evidence="1">ATCC 28755</strain>
    </source>
</reference>
<accession>A0ACB8APK4</accession>
<dbReference type="Proteomes" id="UP000790377">
    <property type="component" value="Unassembled WGS sequence"/>
</dbReference>
<keyword evidence="2" id="KW-1185">Reference proteome</keyword>
<proteinExistence type="predicted"/>
<evidence type="ECO:0000313" key="2">
    <source>
        <dbReference type="Proteomes" id="UP000790377"/>
    </source>
</evidence>
<gene>
    <name evidence="1" type="ORF">BJ138DRAFT_1078976</name>
</gene>
<evidence type="ECO:0000313" key="1">
    <source>
        <dbReference type="EMBL" id="KAH7914668.1"/>
    </source>
</evidence>
<organism evidence="1 2">
    <name type="scientific">Hygrophoropsis aurantiaca</name>
    <dbReference type="NCBI Taxonomy" id="72124"/>
    <lineage>
        <taxon>Eukaryota</taxon>
        <taxon>Fungi</taxon>
        <taxon>Dikarya</taxon>
        <taxon>Basidiomycota</taxon>
        <taxon>Agaricomycotina</taxon>
        <taxon>Agaricomycetes</taxon>
        <taxon>Agaricomycetidae</taxon>
        <taxon>Boletales</taxon>
        <taxon>Coniophorineae</taxon>
        <taxon>Hygrophoropsidaceae</taxon>
        <taxon>Hygrophoropsis</taxon>
    </lineage>
</organism>
<name>A0ACB8APK4_9AGAM</name>